<evidence type="ECO:0000256" key="4">
    <source>
        <dbReference type="SAM" id="MobiDB-lite"/>
    </source>
</evidence>
<feature type="domain" description="NADP-dependent oxidoreductase" evidence="5">
    <location>
        <begin position="30"/>
        <end position="281"/>
    </location>
</feature>
<gene>
    <name evidence="6" type="ORF">V9T40_000061</name>
</gene>
<dbReference type="GO" id="GO:0016491">
    <property type="term" value="F:oxidoreductase activity"/>
    <property type="evidence" value="ECO:0007669"/>
    <property type="project" value="UniProtKB-KW"/>
</dbReference>
<dbReference type="InterPro" id="IPR036812">
    <property type="entry name" value="NAD(P)_OxRdtase_dom_sf"/>
</dbReference>
<proteinExistence type="inferred from homology"/>
<evidence type="ECO:0000259" key="5">
    <source>
        <dbReference type="Pfam" id="PF00248"/>
    </source>
</evidence>
<dbReference type="SUPFAM" id="SSF51430">
    <property type="entry name" value="NAD(P)-linked oxidoreductase"/>
    <property type="match status" value="1"/>
</dbReference>
<keyword evidence="7" id="KW-1185">Reference proteome</keyword>
<evidence type="ECO:0000313" key="6">
    <source>
        <dbReference type="EMBL" id="KAK7585882.1"/>
    </source>
</evidence>
<evidence type="ECO:0000256" key="3">
    <source>
        <dbReference type="ARBA" id="ARBA00023002"/>
    </source>
</evidence>
<evidence type="ECO:0000256" key="2">
    <source>
        <dbReference type="ARBA" id="ARBA00022857"/>
    </source>
</evidence>
<feature type="region of interest" description="Disordered" evidence="4">
    <location>
        <begin position="321"/>
        <end position="347"/>
    </location>
</feature>
<dbReference type="InterPro" id="IPR020471">
    <property type="entry name" value="AKR"/>
</dbReference>
<sequence length="374" mass="43286">MVSTVKLNNGMEMPAIGLGTFWGKDLKMVIKISIRLGYRLIDTAFYYKNEKEIGEAIKDKIADGTVKREDLFVVEKLWNTQHRPERVLPALEGCLARLQLDYVDMFLIHWPFAYQSDNEYAETGREETVSFTETWKAMEECVRSGLAKSIGVSNFNKSQLDRLLKAAKVKPVVNQVECHPYLNQKELIEFCKKHKIVVMAYSPLFAPNRNFFNSNIFQDEIITRMANKYDKCNAQIVLRYLIQLGVVPIPKSEKPLRLKQNLNVFDFEIDVDDMRIIEKLNQNKRCVNWPHVVQTSKNATNLKRHLERHHPGITNNDLVYDSDSSEESECSTQSQPQPQMPEEKKLKQLSLRKAIKRSGCAYASENPKKIRLDK</sequence>
<dbReference type="Proteomes" id="UP001367676">
    <property type="component" value="Unassembled WGS sequence"/>
</dbReference>
<dbReference type="Gene3D" id="3.20.20.100">
    <property type="entry name" value="NADP-dependent oxidoreductase domain"/>
    <property type="match status" value="1"/>
</dbReference>
<dbReference type="AlphaFoldDB" id="A0AAN9TG73"/>
<dbReference type="Pfam" id="PF00248">
    <property type="entry name" value="Aldo_ket_red"/>
    <property type="match status" value="1"/>
</dbReference>
<dbReference type="PROSITE" id="PS00798">
    <property type="entry name" value="ALDOKETO_REDUCTASE_1"/>
    <property type="match status" value="1"/>
</dbReference>
<protein>
    <recommendedName>
        <fullName evidence="5">NADP-dependent oxidoreductase domain-containing protein</fullName>
    </recommendedName>
</protein>
<evidence type="ECO:0000313" key="7">
    <source>
        <dbReference type="Proteomes" id="UP001367676"/>
    </source>
</evidence>
<keyword evidence="3" id="KW-0560">Oxidoreductase</keyword>
<keyword evidence="2" id="KW-0521">NADP</keyword>
<dbReference type="FunFam" id="3.20.20.100:FF:000006">
    <property type="entry name" value="Aldo-keto reductase family 1 member A1"/>
    <property type="match status" value="1"/>
</dbReference>
<comment type="caution">
    <text evidence="6">The sequence shown here is derived from an EMBL/GenBank/DDBJ whole genome shotgun (WGS) entry which is preliminary data.</text>
</comment>
<dbReference type="InterPro" id="IPR018170">
    <property type="entry name" value="Aldo/ket_reductase_CS"/>
</dbReference>
<name>A0AAN9TG73_9HEMI</name>
<dbReference type="EMBL" id="JBBCAQ010000028">
    <property type="protein sequence ID" value="KAK7585882.1"/>
    <property type="molecule type" value="Genomic_DNA"/>
</dbReference>
<dbReference type="PROSITE" id="PS00062">
    <property type="entry name" value="ALDOKETO_REDUCTASE_2"/>
    <property type="match status" value="1"/>
</dbReference>
<organism evidence="6 7">
    <name type="scientific">Parthenolecanium corni</name>
    <dbReference type="NCBI Taxonomy" id="536013"/>
    <lineage>
        <taxon>Eukaryota</taxon>
        <taxon>Metazoa</taxon>
        <taxon>Ecdysozoa</taxon>
        <taxon>Arthropoda</taxon>
        <taxon>Hexapoda</taxon>
        <taxon>Insecta</taxon>
        <taxon>Pterygota</taxon>
        <taxon>Neoptera</taxon>
        <taxon>Paraneoptera</taxon>
        <taxon>Hemiptera</taxon>
        <taxon>Sternorrhyncha</taxon>
        <taxon>Coccoidea</taxon>
        <taxon>Coccidae</taxon>
        <taxon>Parthenolecanium</taxon>
    </lineage>
</organism>
<comment type="similarity">
    <text evidence="1">Belongs to the aldo/keto reductase family.</text>
</comment>
<accession>A0AAN9TG73</accession>
<dbReference type="InterPro" id="IPR023210">
    <property type="entry name" value="NADP_OxRdtase_dom"/>
</dbReference>
<evidence type="ECO:0000256" key="1">
    <source>
        <dbReference type="ARBA" id="ARBA00007905"/>
    </source>
</evidence>
<dbReference type="PRINTS" id="PR00069">
    <property type="entry name" value="ALDKETRDTASE"/>
</dbReference>
<reference evidence="6 7" key="1">
    <citation type="submission" date="2024-03" db="EMBL/GenBank/DDBJ databases">
        <title>Adaptation during the transition from Ophiocordyceps entomopathogen to insect associate is accompanied by gene loss and intensified selection.</title>
        <authorList>
            <person name="Ward C.M."/>
            <person name="Onetto C.A."/>
            <person name="Borneman A.R."/>
        </authorList>
    </citation>
    <scope>NUCLEOTIDE SEQUENCE [LARGE SCALE GENOMIC DNA]</scope>
    <source>
        <strain evidence="6">AWRI1</strain>
        <tissue evidence="6">Single Adult Female</tissue>
    </source>
</reference>
<dbReference type="PANTHER" id="PTHR11732">
    <property type="entry name" value="ALDO/KETO REDUCTASE"/>
    <property type="match status" value="1"/>
</dbReference>